<dbReference type="Pfam" id="PF05340">
    <property type="entry name" value="DUF740"/>
    <property type="match status" value="1"/>
</dbReference>
<dbReference type="PANTHER" id="PTHR34046:SF19">
    <property type="entry name" value="RAPIDLY ELICITED PROTEIN, PUTATIVE-RELATED"/>
    <property type="match status" value="1"/>
</dbReference>
<dbReference type="Proteomes" id="UP001054252">
    <property type="component" value="Unassembled WGS sequence"/>
</dbReference>
<dbReference type="PANTHER" id="PTHR34046">
    <property type="entry name" value="OS06G0218800 PROTEIN"/>
    <property type="match status" value="1"/>
</dbReference>
<dbReference type="InterPro" id="IPR008004">
    <property type="entry name" value="OCTOPUS-like"/>
</dbReference>
<gene>
    <name evidence="1" type="ORF">SLEP1_g33187</name>
</gene>
<dbReference type="EMBL" id="BPVZ01000063">
    <property type="protein sequence ID" value="GKV23471.1"/>
    <property type="molecule type" value="Genomic_DNA"/>
</dbReference>
<comment type="caution">
    <text evidence="1">The sequence shown here is derived from an EMBL/GenBank/DDBJ whole genome shotgun (WGS) entry which is preliminary data.</text>
</comment>
<protein>
    <submittedName>
        <fullName evidence="1">Uncharacterized protein</fullName>
    </submittedName>
</protein>
<keyword evidence="2" id="KW-1185">Reference proteome</keyword>
<dbReference type="AlphaFoldDB" id="A0AAV5KG11"/>
<reference evidence="1 2" key="1">
    <citation type="journal article" date="2021" name="Commun. Biol.">
        <title>The genome of Shorea leprosula (Dipterocarpaceae) highlights the ecological relevance of drought in aseasonal tropical rainforests.</title>
        <authorList>
            <person name="Ng K.K.S."/>
            <person name="Kobayashi M.J."/>
            <person name="Fawcett J.A."/>
            <person name="Hatakeyama M."/>
            <person name="Paape T."/>
            <person name="Ng C.H."/>
            <person name="Ang C.C."/>
            <person name="Tnah L.H."/>
            <person name="Lee C.T."/>
            <person name="Nishiyama T."/>
            <person name="Sese J."/>
            <person name="O'Brien M.J."/>
            <person name="Copetti D."/>
            <person name="Mohd Noor M.I."/>
            <person name="Ong R.C."/>
            <person name="Putra M."/>
            <person name="Sireger I.Z."/>
            <person name="Indrioko S."/>
            <person name="Kosugi Y."/>
            <person name="Izuno A."/>
            <person name="Isagi Y."/>
            <person name="Lee S.L."/>
            <person name="Shimizu K.K."/>
        </authorList>
    </citation>
    <scope>NUCLEOTIDE SEQUENCE [LARGE SCALE GENOMIC DNA]</scope>
    <source>
        <strain evidence="1">214</strain>
    </source>
</reference>
<name>A0AAV5KG11_9ROSI</name>
<evidence type="ECO:0000313" key="2">
    <source>
        <dbReference type="Proteomes" id="UP001054252"/>
    </source>
</evidence>
<evidence type="ECO:0000313" key="1">
    <source>
        <dbReference type="EMBL" id="GKV23471.1"/>
    </source>
</evidence>
<organism evidence="1 2">
    <name type="scientific">Rubroshorea leprosula</name>
    <dbReference type="NCBI Taxonomy" id="152421"/>
    <lineage>
        <taxon>Eukaryota</taxon>
        <taxon>Viridiplantae</taxon>
        <taxon>Streptophyta</taxon>
        <taxon>Embryophyta</taxon>
        <taxon>Tracheophyta</taxon>
        <taxon>Spermatophyta</taxon>
        <taxon>Magnoliopsida</taxon>
        <taxon>eudicotyledons</taxon>
        <taxon>Gunneridae</taxon>
        <taxon>Pentapetalae</taxon>
        <taxon>rosids</taxon>
        <taxon>malvids</taxon>
        <taxon>Malvales</taxon>
        <taxon>Dipterocarpaceae</taxon>
        <taxon>Rubroshorea</taxon>
    </lineage>
</organism>
<sequence>MGRSVSEFECNKHQHHQQLHGVCPSCLREKLSHLCFASNREIARVIPSCSSSVSYSSVYSSPDRRRGHQRKGSEMMGFVSYTLGVGNFSLRKSRSMAFPHGNFGGEVGNEKKKKGFWAKLLGLKGKKEVLMHSKTIRERYY</sequence>
<proteinExistence type="predicted"/>
<accession>A0AAV5KG11</accession>